<protein>
    <submittedName>
        <fullName evidence="2">Toxin ParE1/3/4</fullName>
    </submittedName>
</protein>
<keyword evidence="1" id="KW-1277">Toxin-antitoxin system</keyword>
<organism evidence="2 3">
    <name type="scientific">Algoriphagus aquaeductus</name>
    <dbReference type="NCBI Taxonomy" id="475299"/>
    <lineage>
        <taxon>Bacteria</taxon>
        <taxon>Pseudomonadati</taxon>
        <taxon>Bacteroidota</taxon>
        <taxon>Cytophagia</taxon>
        <taxon>Cytophagales</taxon>
        <taxon>Cyclobacteriaceae</taxon>
        <taxon>Algoriphagus</taxon>
    </lineage>
</organism>
<dbReference type="EMBL" id="QKTX01000006">
    <property type="protein sequence ID" value="PZV83430.1"/>
    <property type="molecule type" value="Genomic_DNA"/>
</dbReference>
<dbReference type="Gene3D" id="3.30.2310.20">
    <property type="entry name" value="RelE-like"/>
    <property type="match status" value="1"/>
</dbReference>
<gene>
    <name evidence="2" type="ORF">CLV31_10643</name>
</gene>
<accession>A0A326RS36</accession>
<dbReference type="RefSeq" id="WP_111392684.1">
    <property type="nucleotide sequence ID" value="NZ_QKTX01000006.1"/>
</dbReference>
<proteinExistence type="predicted"/>
<reference evidence="2 3" key="1">
    <citation type="submission" date="2018-06" db="EMBL/GenBank/DDBJ databases">
        <title>Genomic Encyclopedia of Archaeal and Bacterial Type Strains, Phase II (KMG-II): from individual species to whole genera.</title>
        <authorList>
            <person name="Goeker M."/>
        </authorList>
    </citation>
    <scope>NUCLEOTIDE SEQUENCE [LARGE SCALE GENOMIC DNA]</scope>
    <source>
        <strain evidence="2 3">T4</strain>
    </source>
</reference>
<dbReference type="AlphaFoldDB" id="A0A326RS36"/>
<evidence type="ECO:0000313" key="3">
    <source>
        <dbReference type="Proteomes" id="UP000248917"/>
    </source>
</evidence>
<dbReference type="InterPro" id="IPR035093">
    <property type="entry name" value="RelE/ParE_toxin_dom_sf"/>
</dbReference>
<name>A0A326RS36_9BACT</name>
<comment type="caution">
    <text evidence="2">The sequence shown here is derived from an EMBL/GenBank/DDBJ whole genome shotgun (WGS) entry which is preliminary data.</text>
</comment>
<dbReference type="Proteomes" id="UP000248917">
    <property type="component" value="Unassembled WGS sequence"/>
</dbReference>
<dbReference type="InterPro" id="IPR007712">
    <property type="entry name" value="RelE/ParE_toxin"/>
</dbReference>
<evidence type="ECO:0000256" key="1">
    <source>
        <dbReference type="ARBA" id="ARBA00022649"/>
    </source>
</evidence>
<keyword evidence="3" id="KW-1185">Reference proteome</keyword>
<dbReference type="Pfam" id="PF05016">
    <property type="entry name" value="ParE_toxin"/>
    <property type="match status" value="1"/>
</dbReference>
<sequence length="84" mass="10142">MANYFLTYKAVEDLSEIWDYSFETWSEYQADNHDLGKNYKEISSEIYGYKSGEHIVFYRKLSEKTIEIVRFLHSKMDLKSRILE</sequence>
<dbReference type="OrthoDB" id="7173315at2"/>
<evidence type="ECO:0000313" key="2">
    <source>
        <dbReference type="EMBL" id="PZV83430.1"/>
    </source>
</evidence>